<feature type="region of interest" description="Disordered" evidence="1">
    <location>
        <begin position="1"/>
        <end position="30"/>
    </location>
</feature>
<dbReference type="SUPFAM" id="SSF56281">
    <property type="entry name" value="Metallo-hydrolase/oxidoreductase"/>
    <property type="match status" value="1"/>
</dbReference>
<dbReference type="Pfam" id="PF00753">
    <property type="entry name" value="Lactamase_B"/>
    <property type="match status" value="1"/>
</dbReference>
<dbReference type="HOGENOM" id="CLU_030571_5_4_11"/>
<dbReference type="SMART" id="SM00849">
    <property type="entry name" value="Lactamase_B"/>
    <property type="match status" value="1"/>
</dbReference>
<dbReference type="Proteomes" id="UP000000657">
    <property type="component" value="Chromosome"/>
</dbReference>
<dbReference type="EMBL" id="CT573213">
    <property type="protein sequence ID" value="CAJ63238.1"/>
    <property type="molecule type" value="Genomic_DNA"/>
</dbReference>
<evidence type="ECO:0000259" key="2">
    <source>
        <dbReference type="SMART" id="SM00849"/>
    </source>
</evidence>
<reference evidence="3 4" key="1">
    <citation type="journal article" date="2007" name="Genome Res.">
        <title>Genome characteristics of facultatively symbiotic Frankia sp. strains reflect host range and host plant biogeography.</title>
        <authorList>
            <person name="Normand P."/>
            <person name="Lapierre P."/>
            <person name="Tisa L.S."/>
            <person name="Gogarten J.P."/>
            <person name="Alloisio N."/>
            <person name="Bagnarol E."/>
            <person name="Bassi C.A."/>
            <person name="Berry A.M."/>
            <person name="Bickhart D.M."/>
            <person name="Choisne N."/>
            <person name="Couloux A."/>
            <person name="Cournoyer B."/>
            <person name="Cruveiller S."/>
            <person name="Daubin V."/>
            <person name="Demange N."/>
            <person name="Francino M.P."/>
            <person name="Goltsman E."/>
            <person name="Huang Y."/>
            <person name="Kopp O.R."/>
            <person name="Labarre L."/>
            <person name="Lapidus A."/>
            <person name="Lavire C."/>
            <person name="Marechal J."/>
            <person name="Martinez M."/>
            <person name="Mastronunzio J.E."/>
            <person name="Mullin B.C."/>
            <person name="Niemann J."/>
            <person name="Pujic P."/>
            <person name="Rawnsley T."/>
            <person name="Rouy Z."/>
            <person name="Schenowitz C."/>
            <person name="Sellstedt A."/>
            <person name="Tavares F."/>
            <person name="Tomkins J.P."/>
            <person name="Vallenet D."/>
            <person name="Valverde C."/>
            <person name="Wall L.G."/>
            <person name="Wang Y."/>
            <person name="Medigue C."/>
            <person name="Benson D.R."/>
        </authorList>
    </citation>
    <scope>NUCLEOTIDE SEQUENCE [LARGE SCALE GENOMIC DNA]</scope>
    <source>
        <strain evidence="4">DSM 45986 / CECT 9034 / ACN14a</strain>
    </source>
</reference>
<gene>
    <name evidence="3" type="ordered locus">FRAAL4596</name>
</gene>
<name>Q0RGZ7_FRAAA</name>
<dbReference type="STRING" id="326424.FRAAL4596"/>
<dbReference type="AlphaFoldDB" id="Q0RGZ7"/>
<protein>
    <submittedName>
        <fullName evidence="3">Zn-dependent hydrolase</fullName>
    </submittedName>
</protein>
<dbReference type="GO" id="GO:0016787">
    <property type="term" value="F:hydrolase activity"/>
    <property type="evidence" value="ECO:0007669"/>
    <property type="project" value="UniProtKB-KW"/>
</dbReference>
<dbReference type="KEGG" id="fal:FRAAL4596"/>
<dbReference type="RefSeq" id="WP_011605712.1">
    <property type="nucleotide sequence ID" value="NC_008278.1"/>
</dbReference>
<organism evidence="3 4">
    <name type="scientific">Frankia alni (strain DSM 45986 / CECT 9034 / ACN14a)</name>
    <dbReference type="NCBI Taxonomy" id="326424"/>
    <lineage>
        <taxon>Bacteria</taxon>
        <taxon>Bacillati</taxon>
        <taxon>Actinomycetota</taxon>
        <taxon>Actinomycetes</taxon>
        <taxon>Frankiales</taxon>
        <taxon>Frankiaceae</taxon>
        <taxon>Frankia</taxon>
    </lineage>
</organism>
<dbReference type="CDD" id="cd06262">
    <property type="entry name" value="metallo-hydrolase-like_MBL-fold"/>
    <property type="match status" value="1"/>
</dbReference>
<dbReference type="Gene3D" id="3.60.15.10">
    <property type="entry name" value="Ribonuclease Z/Hydroxyacylglutathione hydrolase-like"/>
    <property type="match status" value="1"/>
</dbReference>
<proteinExistence type="predicted"/>
<dbReference type="InterPro" id="IPR001279">
    <property type="entry name" value="Metallo-B-lactamas"/>
</dbReference>
<evidence type="ECO:0000313" key="3">
    <source>
        <dbReference type="EMBL" id="CAJ63238.1"/>
    </source>
</evidence>
<dbReference type="InterPro" id="IPR051453">
    <property type="entry name" value="MBL_Glyoxalase_II"/>
</dbReference>
<dbReference type="eggNOG" id="COG0491">
    <property type="taxonomic scope" value="Bacteria"/>
</dbReference>
<dbReference type="PANTHER" id="PTHR46233">
    <property type="entry name" value="HYDROXYACYLGLUTATHIONE HYDROLASE GLOC"/>
    <property type="match status" value="1"/>
</dbReference>
<keyword evidence="3" id="KW-0378">Hydrolase</keyword>
<dbReference type="OrthoDB" id="2971563at2"/>
<dbReference type="PANTHER" id="PTHR46233:SF1">
    <property type="entry name" value="CONSERVED PROTEIN"/>
    <property type="match status" value="1"/>
</dbReference>
<keyword evidence="4" id="KW-1185">Reference proteome</keyword>
<sequence length="233" mass="24243">MSDAHSDEAGAATTTGDYTGKVTVGGPADTRTLPGLTVTKVAVGPADNNAYLLRCPVTGEQLLIDAANEADTLLRLIGDAGLATVVTSHRHGDHVQALAEVVAATGATTVAHADDASQIPVPTARIVHDGDEITVGRATLRAIHLVGHTPGSIALLYDADPAAPHLFTGDCLFPGGPGNTFGDADAFVTLMDDLERKVFGPLPDTTWIYPGHGFDSTIGTERPHLAQWRARGW</sequence>
<feature type="compositionally biased region" description="Low complexity" evidence="1">
    <location>
        <begin position="9"/>
        <end position="20"/>
    </location>
</feature>
<evidence type="ECO:0000313" key="4">
    <source>
        <dbReference type="Proteomes" id="UP000000657"/>
    </source>
</evidence>
<evidence type="ECO:0000256" key="1">
    <source>
        <dbReference type="SAM" id="MobiDB-lite"/>
    </source>
</evidence>
<dbReference type="InterPro" id="IPR036866">
    <property type="entry name" value="RibonucZ/Hydroxyglut_hydro"/>
</dbReference>
<accession>Q0RGZ7</accession>
<feature type="domain" description="Metallo-beta-lactamase" evidence="2">
    <location>
        <begin position="47"/>
        <end position="212"/>
    </location>
</feature>